<dbReference type="Pfam" id="PF01734">
    <property type="entry name" value="Patatin"/>
    <property type="match status" value="1"/>
</dbReference>
<evidence type="ECO:0000256" key="5">
    <source>
        <dbReference type="SAM" id="MobiDB-lite"/>
    </source>
</evidence>
<evidence type="ECO:0000256" key="2">
    <source>
        <dbReference type="ARBA" id="ARBA00022963"/>
    </source>
</evidence>
<evidence type="ECO:0000256" key="6">
    <source>
        <dbReference type="SAM" id="Phobius"/>
    </source>
</evidence>
<keyword evidence="6" id="KW-0812">Transmembrane</keyword>
<dbReference type="InterPro" id="IPR016035">
    <property type="entry name" value="Acyl_Trfase/lysoPLipase"/>
</dbReference>
<dbReference type="PANTHER" id="PTHR14226">
    <property type="entry name" value="NEUROPATHY TARGET ESTERASE/SWISS CHEESE D.MELANOGASTER"/>
    <property type="match status" value="1"/>
</dbReference>
<dbReference type="Proteomes" id="UP000655420">
    <property type="component" value="Unassembled WGS sequence"/>
</dbReference>
<keyword evidence="2 4" id="KW-0442">Lipid degradation</keyword>
<evidence type="ECO:0000313" key="8">
    <source>
        <dbReference type="EMBL" id="MBK0399584.1"/>
    </source>
</evidence>
<keyword evidence="6" id="KW-0472">Membrane</keyword>
<gene>
    <name evidence="8" type="ORF">H0I76_10300</name>
</gene>
<keyword evidence="1 4" id="KW-0378">Hydrolase</keyword>
<evidence type="ECO:0000256" key="1">
    <source>
        <dbReference type="ARBA" id="ARBA00022801"/>
    </source>
</evidence>
<feature type="transmembrane region" description="Helical" evidence="6">
    <location>
        <begin position="35"/>
        <end position="55"/>
    </location>
</feature>
<evidence type="ECO:0000259" key="7">
    <source>
        <dbReference type="PROSITE" id="PS51635"/>
    </source>
</evidence>
<dbReference type="PANTHER" id="PTHR14226:SF74">
    <property type="entry name" value="BLR4684 PROTEIN"/>
    <property type="match status" value="1"/>
</dbReference>
<feature type="active site" description="Nucleophile" evidence="4">
    <location>
        <position position="153"/>
    </location>
</feature>
<dbReference type="GO" id="GO:0016787">
    <property type="term" value="F:hydrolase activity"/>
    <property type="evidence" value="ECO:0007669"/>
    <property type="project" value="UniProtKB-UniRule"/>
</dbReference>
<dbReference type="GO" id="GO:0016042">
    <property type="term" value="P:lipid catabolic process"/>
    <property type="evidence" value="ECO:0007669"/>
    <property type="project" value="UniProtKB-UniRule"/>
</dbReference>
<feature type="short sequence motif" description="GXGXXG" evidence="4">
    <location>
        <begin position="122"/>
        <end position="127"/>
    </location>
</feature>
<evidence type="ECO:0000256" key="3">
    <source>
        <dbReference type="ARBA" id="ARBA00023098"/>
    </source>
</evidence>
<keyword evidence="3 4" id="KW-0443">Lipid metabolism</keyword>
<feature type="region of interest" description="Disordered" evidence="5">
    <location>
        <begin position="1"/>
        <end position="27"/>
    </location>
</feature>
<dbReference type="InterPro" id="IPR050301">
    <property type="entry name" value="NTE"/>
</dbReference>
<feature type="domain" description="PNPLA" evidence="7">
    <location>
        <begin position="118"/>
        <end position="312"/>
    </location>
</feature>
<feature type="short sequence motif" description="GXSXG" evidence="4">
    <location>
        <begin position="151"/>
        <end position="155"/>
    </location>
</feature>
<name>A0A8J7M749_9RHOB</name>
<feature type="active site" description="Proton acceptor" evidence="4">
    <location>
        <position position="298"/>
    </location>
</feature>
<dbReference type="InterPro" id="IPR002641">
    <property type="entry name" value="PNPLA_dom"/>
</dbReference>
<accession>A0A8J7M749</accession>
<dbReference type="AlphaFoldDB" id="A0A8J7M749"/>
<reference evidence="8" key="1">
    <citation type="submission" date="2020-12" db="EMBL/GenBank/DDBJ databases">
        <title>Bacterial taxonomy.</title>
        <authorList>
            <person name="Pan X."/>
        </authorList>
    </citation>
    <scope>NUCLEOTIDE SEQUENCE</scope>
    <source>
        <strain evidence="8">M0105</strain>
    </source>
</reference>
<dbReference type="PROSITE" id="PS51635">
    <property type="entry name" value="PNPLA"/>
    <property type="match status" value="1"/>
</dbReference>
<dbReference type="RefSeq" id="WP_200609788.1">
    <property type="nucleotide sequence ID" value="NZ_JAEHHL010000006.1"/>
</dbReference>
<keyword evidence="6" id="KW-1133">Transmembrane helix</keyword>
<evidence type="ECO:0000256" key="4">
    <source>
        <dbReference type="PROSITE-ProRule" id="PRU01161"/>
    </source>
</evidence>
<protein>
    <submittedName>
        <fullName evidence="8">Patatin-like phospholipase family protein</fullName>
    </submittedName>
</protein>
<dbReference type="Gene3D" id="3.40.1090.10">
    <property type="entry name" value="Cytosolic phospholipase A2 catalytic domain"/>
    <property type="match status" value="1"/>
</dbReference>
<comment type="caution">
    <text evidence="8">The sequence shown here is derived from an EMBL/GenBank/DDBJ whole genome shotgun (WGS) entry which is preliminary data.</text>
</comment>
<feature type="compositionally biased region" description="Polar residues" evidence="5">
    <location>
        <begin position="1"/>
        <end position="11"/>
    </location>
</feature>
<dbReference type="EMBL" id="JAEHHL010000006">
    <property type="protein sequence ID" value="MBK0399584.1"/>
    <property type="molecule type" value="Genomic_DNA"/>
</dbReference>
<feature type="short sequence motif" description="DGA/G" evidence="4">
    <location>
        <begin position="298"/>
        <end position="300"/>
    </location>
</feature>
<keyword evidence="9" id="KW-1185">Reference proteome</keyword>
<evidence type="ECO:0000313" key="9">
    <source>
        <dbReference type="Proteomes" id="UP000655420"/>
    </source>
</evidence>
<dbReference type="SUPFAM" id="SSF52151">
    <property type="entry name" value="FabD/lysophospholipase-like"/>
    <property type="match status" value="1"/>
</dbReference>
<sequence length="440" mass="47103">MNSASRNQTHHFATAPDSLPRTCDDGRHGKPRRSFVLAALALALPLVAAGCSPALTRNPVPDKLVNEVHPFGHPNLRSWGDALTDDQIRAFIAARAPVIKAQLGPELAAGRVPKLEFLALSGGGQWGAFGAGILNAWSESGTRPMFQGVSGISTGAIIAPFAFLGSGEDATLREIYSEYSTDQLVRETVLSGLISGTALADTTPLAKVIAKYVTPELLERIAAEHAKGRQLFIGTTNLDAGRPVIWDIGAIAASGEPGALGLVRELIRASAAIPVAFPPIFIDVVGPDGTKYDEMHVDGGAASQVTFVSPEIPIAEATRRVLGRNIDRRLWVIVNNDLEPPHQVVKPRITSIGGAAVSSLIRGSGTGDLYRLFAIAQRDEITFEATWIPPEIPCPDPKEDFDKAFMKCLYDFGGDYFRGGELWRTKPPFFATELPPLEGS</sequence>
<proteinExistence type="predicted"/>
<organism evidence="8 9">
    <name type="scientific">Thermohalobaculum xanthum</name>
    <dbReference type="NCBI Taxonomy" id="2753746"/>
    <lineage>
        <taxon>Bacteria</taxon>
        <taxon>Pseudomonadati</taxon>
        <taxon>Pseudomonadota</taxon>
        <taxon>Alphaproteobacteria</taxon>
        <taxon>Rhodobacterales</taxon>
        <taxon>Paracoccaceae</taxon>
        <taxon>Thermohalobaculum</taxon>
    </lineage>
</organism>